<name>A0A1Y5XQM2_KIBAR</name>
<dbReference type="Proteomes" id="UP000192674">
    <property type="component" value="Unassembled WGS sequence"/>
</dbReference>
<organism evidence="2 3">
    <name type="scientific">Kibdelosporangium aridum</name>
    <dbReference type="NCBI Taxonomy" id="2030"/>
    <lineage>
        <taxon>Bacteria</taxon>
        <taxon>Bacillati</taxon>
        <taxon>Actinomycetota</taxon>
        <taxon>Actinomycetes</taxon>
        <taxon>Pseudonocardiales</taxon>
        <taxon>Pseudonocardiaceae</taxon>
        <taxon>Kibdelosporangium</taxon>
    </lineage>
</organism>
<evidence type="ECO:0000313" key="3">
    <source>
        <dbReference type="Proteomes" id="UP000192674"/>
    </source>
</evidence>
<evidence type="ECO:0000259" key="1">
    <source>
        <dbReference type="Pfam" id="PF13556"/>
    </source>
</evidence>
<dbReference type="InterPro" id="IPR025736">
    <property type="entry name" value="PucR_C-HTH_dom"/>
</dbReference>
<dbReference type="RefSeq" id="WP_084428500.1">
    <property type="nucleotide sequence ID" value="NZ_FWXV01000003.1"/>
</dbReference>
<feature type="domain" description="PucR C-terminal helix-turn-helix" evidence="1">
    <location>
        <begin position="253"/>
        <end position="309"/>
    </location>
</feature>
<evidence type="ECO:0000313" key="2">
    <source>
        <dbReference type="EMBL" id="SMD06809.1"/>
    </source>
</evidence>
<dbReference type="AlphaFoldDB" id="A0A1Y5XQM2"/>
<dbReference type="EMBL" id="FWXV01000003">
    <property type="protein sequence ID" value="SMD06809.1"/>
    <property type="molecule type" value="Genomic_DNA"/>
</dbReference>
<dbReference type="OrthoDB" id="5051269at2"/>
<dbReference type="Gene3D" id="1.10.10.2840">
    <property type="entry name" value="PucR C-terminal helix-turn-helix domain"/>
    <property type="match status" value="1"/>
</dbReference>
<gene>
    <name evidence="2" type="ORF">SAMN05661093_04142</name>
</gene>
<protein>
    <submittedName>
        <fullName evidence="2">PucR C-terminal helix-turn-helix domain-containing protein</fullName>
    </submittedName>
</protein>
<sequence length="316" mass="33395">MEGLLLRLSSLDADAENAVRVIGFFDRLIATRTSLDAIVRKASGLAECPLGVSSPARGLQVGGPTPAHATRRELEDGTIVWLARAGKPLPLDDMVLERFSIAVALSLELSRVPLPALGDPALVELVLSDSAGEAERSRALHLLELKPTTPLRVLAVKGTPTGLSAALGPLHAVLATNEIPDQDGEVGISTQVPAINAPAAWAEARTALRFASVSHPAVRADDLGSQIALASLPREEIAKLPDVIALDALDQQLLTVLAALARTNSNRKAATAIHRHHSTIPARIAQAETALGFPIDTPAGRFRLHLALVLRHLRDN</sequence>
<reference evidence="2 3" key="1">
    <citation type="submission" date="2017-04" db="EMBL/GenBank/DDBJ databases">
        <authorList>
            <person name="Afonso C.L."/>
            <person name="Miller P.J."/>
            <person name="Scott M.A."/>
            <person name="Spackman E."/>
            <person name="Goraichik I."/>
            <person name="Dimitrov K.M."/>
            <person name="Suarez D.L."/>
            <person name="Swayne D.E."/>
        </authorList>
    </citation>
    <scope>NUCLEOTIDE SEQUENCE [LARGE SCALE GENOMIC DNA]</scope>
    <source>
        <strain evidence="2 3">DSM 43828</strain>
    </source>
</reference>
<dbReference type="InterPro" id="IPR042070">
    <property type="entry name" value="PucR_C-HTH_sf"/>
</dbReference>
<dbReference type="Pfam" id="PF13556">
    <property type="entry name" value="HTH_30"/>
    <property type="match status" value="1"/>
</dbReference>
<keyword evidence="3" id="KW-1185">Reference proteome</keyword>
<proteinExistence type="predicted"/>
<accession>A0A1Y5XQM2</accession>